<name>A0A2V5J2U3_9EURO</name>
<dbReference type="AlphaFoldDB" id="A0A2V5J2U3"/>
<evidence type="ECO:0000313" key="2">
    <source>
        <dbReference type="EMBL" id="PYI36360.1"/>
    </source>
</evidence>
<gene>
    <name evidence="2" type="ORF">BP00DRAFT_491881</name>
</gene>
<reference evidence="2 3" key="1">
    <citation type="submission" date="2018-02" db="EMBL/GenBank/DDBJ databases">
        <title>The genomes of Aspergillus section Nigri reveals drivers in fungal speciation.</title>
        <authorList>
            <consortium name="DOE Joint Genome Institute"/>
            <person name="Vesth T.C."/>
            <person name="Nybo J."/>
            <person name="Theobald S."/>
            <person name="Brandl J."/>
            <person name="Frisvad J.C."/>
            <person name="Nielsen K.F."/>
            <person name="Lyhne E.K."/>
            <person name="Kogle M.E."/>
            <person name="Kuo A."/>
            <person name="Riley R."/>
            <person name="Clum A."/>
            <person name="Nolan M."/>
            <person name="Lipzen A."/>
            <person name="Salamov A."/>
            <person name="Henrissat B."/>
            <person name="Wiebenga A."/>
            <person name="De vries R.P."/>
            <person name="Grigoriev I.V."/>
            <person name="Mortensen U.H."/>
            <person name="Andersen M.R."/>
            <person name="Baker S.E."/>
        </authorList>
    </citation>
    <scope>NUCLEOTIDE SEQUENCE [LARGE SCALE GENOMIC DNA]</scope>
    <source>
        <strain evidence="2 3">CBS 114.80</strain>
    </source>
</reference>
<feature type="compositionally biased region" description="Polar residues" evidence="1">
    <location>
        <begin position="196"/>
        <end position="206"/>
    </location>
</feature>
<feature type="region of interest" description="Disordered" evidence="1">
    <location>
        <begin position="65"/>
        <end position="86"/>
    </location>
</feature>
<proteinExistence type="predicted"/>
<evidence type="ECO:0000313" key="3">
    <source>
        <dbReference type="Proteomes" id="UP000248817"/>
    </source>
</evidence>
<feature type="region of interest" description="Disordered" evidence="1">
    <location>
        <begin position="194"/>
        <end position="215"/>
    </location>
</feature>
<protein>
    <submittedName>
        <fullName evidence="2">Uncharacterized protein</fullName>
    </submittedName>
</protein>
<accession>A0A2V5J2U3</accession>
<sequence>MSLPVRSGPINPEAEADEALLQHFDVKDGKDGTRLLQCHLCKRLVRNAISALEWHLQYGCREVKKRSKSTSARSSKGSSHRRNGEGLDTHVNQRRFVCRRCHENVGPRTSSLKAHVQTCLQGRARTVEGKAFVGELQREHFEISPDGGGGGGEEPSVWRRATCRYYQHVMQDRMKTMVEHLVCHCRAAAYGRVQGRSDTPGGSSAATAPGEMGGL</sequence>
<organism evidence="2 3">
    <name type="scientific">Aspergillus indologenus CBS 114.80</name>
    <dbReference type="NCBI Taxonomy" id="1450541"/>
    <lineage>
        <taxon>Eukaryota</taxon>
        <taxon>Fungi</taxon>
        <taxon>Dikarya</taxon>
        <taxon>Ascomycota</taxon>
        <taxon>Pezizomycotina</taxon>
        <taxon>Eurotiomycetes</taxon>
        <taxon>Eurotiomycetidae</taxon>
        <taxon>Eurotiales</taxon>
        <taxon>Aspergillaceae</taxon>
        <taxon>Aspergillus</taxon>
        <taxon>Aspergillus subgen. Circumdati</taxon>
    </lineage>
</organism>
<keyword evidence="3" id="KW-1185">Reference proteome</keyword>
<dbReference type="EMBL" id="KZ825465">
    <property type="protein sequence ID" value="PYI36360.1"/>
    <property type="molecule type" value="Genomic_DNA"/>
</dbReference>
<evidence type="ECO:0000256" key="1">
    <source>
        <dbReference type="SAM" id="MobiDB-lite"/>
    </source>
</evidence>
<dbReference type="Proteomes" id="UP000248817">
    <property type="component" value="Unassembled WGS sequence"/>
</dbReference>